<sequence length="179" mass="19381">MKTLSTLFFRLLIIALLVGFTGCDKDDDVDSSNNLSTSELLIGTWTVSDFDLSITVGNQSFIDYLIEEEGLTPSEAADLNALFEAFLGSELTGTLTINSDKTYVSNFGEESTSGTWSLSADEKTLTLVEEGETIIITIDSVSSNTLKATISESSPEDIDEDPQTPDVIITIDIMLTLTK</sequence>
<accession>A0AAE3MIK8</accession>
<protein>
    <submittedName>
        <fullName evidence="1">DUF4923 family protein</fullName>
    </submittedName>
</protein>
<dbReference type="EMBL" id="JAPFQP010000001">
    <property type="protein sequence ID" value="MCX2718093.1"/>
    <property type="molecule type" value="Genomic_DNA"/>
</dbReference>
<name>A0AAE3MIK8_9FLAO</name>
<dbReference type="AlphaFoldDB" id="A0AAE3MIK8"/>
<organism evidence="1 2">
    <name type="scientific">Lentiprolixibacter aurantiacus</name>
    <dbReference type="NCBI Taxonomy" id="2993939"/>
    <lineage>
        <taxon>Bacteria</taxon>
        <taxon>Pseudomonadati</taxon>
        <taxon>Bacteroidota</taxon>
        <taxon>Flavobacteriia</taxon>
        <taxon>Flavobacteriales</taxon>
        <taxon>Flavobacteriaceae</taxon>
        <taxon>Lentiprolixibacter</taxon>
    </lineage>
</organism>
<evidence type="ECO:0000313" key="1">
    <source>
        <dbReference type="EMBL" id="MCX2718093.1"/>
    </source>
</evidence>
<reference evidence="1" key="1">
    <citation type="submission" date="2022-11" db="EMBL/GenBank/DDBJ databases">
        <title>The characterization of three novel Bacteroidetes species and genomic analysis of their roles in tidal elemental geochemical cycles.</title>
        <authorList>
            <person name="Ma K.-J."/>
        </authorList>
    </citation>
    <scope>NUCLEOTIDE SEQUENCE</scope>
    <source>
        <strain evidence="1">M415</strain>
    </source>
</reference>
<proteinExistence type="predicted"/>
<evidence type="ECO:0000313" key="2">
    <source>
        <dbReference type="Proteomes" id="UP001207116"/>
    </source>
</evidence>
<dbReference type="PROSITE" id="PS51257">
    <property type="entry name" value="PROKAR_LIPOPROTEIN"/>
    <property type="match status" value="1"/>
</dbReference>
<dbReference type="RefSeq" id="WP_266010088.1">
    <property type="nucleotide sequence ID" value="NZ_JAPFQP010000001.1"/>
</dbReference>
<dbReference type="Proteomes" id="UP001207116">
    <property type="component" value="Unassembled WGS sequence"/>
</dbReference>
<gene>
    <name evidence="1" type="ORF">OO016_00645</name>
</gene>
<keyword evidence="2" id="KW-1185">Reference proteome</keyword>
<comment type="caution">
    <text evidence="1">The sequence shown here is derived from an EMBL/GenBank/DDBJ whole genome shotgun (WGS) entry which is preliminary data.</text>
</comment>